<evidence type="ECO:0000259" key="1">
    <source>
        <dbReference type="Pfam" id="PF20803"/>
    </source>
</evidence>
<reference evidence="2 3" key="1">
    <citation type="journal article" date="2016" name="Environ. Microbiol.">
        <title>Genomic resolution of a cold subsurface aquifer community provides metabolic insights for novel microbes adapted to high CO concentrations.</title>
        <authorList>
            <person name="Probst A.J."/>
            <person name="Castelle C.J."/>
            <person name="Singh A."/>
            <person name="Brown C.T."/>
            <person name="Anantharaman K."/>
            <person name="Sharon I."/>
            <person name="Hug L.A."/>
            <person name="Burstein D."/>
            <person name="Emerson J.B."/>
            <person name="Thomas B.C."/>
            <person name="Banfield J.F."/>
        </authorList>
    </citation>
    <scope>NUCLEOTIDE SEQUENCE [LARGE SCALE GENOMIC DNA]</scope>
    <source>
        <strain evidence="2">CG1_02_39_135</strain>
    </source>
</reference>
<evidence type="ECO:0000313" key="3">
    <source>
        <dbReference type="Proteomes" id="UP000182693"/>
    </source>
</evidence>
<proteinExistence type="predicted"/>
<feature type="domain" description="Transcriptional repressor PaaX-like central Cas2-like" evidence="1">
    <location>
        <begin position="122"/>
        <end position="185"/>
    </location>
</feature>
<name>A0A1J4Y1J0_9BACT</name>
<protein>
    <recommendedName>
        <fullName evidence="1">Transcriptional repressor PaaX-like central Cas2-like domain-containing protein</fullName>
    </recommendedName>
</protein>
<organism evidence="2 3">
    <name type="scientific">Candidatus Wolfebacteria bacterium CG1_02_39_135</name>
    <dbReference type="NCBI Taxonomy" id="1805425"/>
    <lineage>
        <taxon>Bacteria</taxon>
        <taxon>Candidatus Wolfeibacteriota</taxon>
    </lineage>
</organism>
<dbReference type="Proteomes" id="UP000182693">
    <property type="component" value="Unassembled WGS sequence"/>
</dbReference>
<dbReference type="SUPFAM" id="SSF143430">
    <property type="entry name" value="TTP0101/SSO1404-like"/>
    <property type="match status" value="1"/>
</dbReference>
<comment type="caution">
    <text evidence="2">The sequence shown here is derived from an EMBL/GenBank/DDBJ whole genome shotgun (WGS) entry which is preliminary data.</text>
</comment>
<dbReference type="STRING" id="1805425.AUJ30_01580"/>
<dbReference type="AlphaFoldDB" id="A0A1J4Y1J0"/>
<dbReference type="InterPro" id="IPR048846">
    <property type="entry name" value="PaaX-like_central"/>
</dbReference>
<dbReference type="Gene3D" id="3.30.70.2650">
    <property type="match status" value="1"/>
</dbReference>
<gene>
    <name evidence="2" type="ORF">AUJ30_01580</name>
</gene>
<dbReference type="EMBL" id="MNWX01000029">
    <property type="protein sequence ID" value="OIO65062.1"/>
    <property type="molecule type" value="Genomic_DNA"/>
</dbReference>
<evidence type="ECO:0000313" key="2">
    <source>
        <dbReference type="EMBL" id="OIO65062.1"/>
    </source>
</evidence>
<dbReference type="Pfam" id="PF20803">
    <property type="entry name" value="PaaX_M"/>
    <property type="match status" value="1"/>
</dbReference>
<sequence length="197" mass="23276">MKTRLILENLKGVGRTTEFLLNVFLDGYNYRKMKRKAFYPTLPDFSETNIVKIDPQLLQKEKHKFYSLLSNLKKQGFIKKDKKGKRVFWKISPLGEKRCERLKAFFHFPKFDYKQEKDSGINIVVFDIPEKHRSKRDWLRYTLAALGFIMLQKSVWLGKNKLPEEFLKALAELDLIDFVHIFKIGRAGTIKKLDSLS</sequence>
<accession>A0A1J4Y1J0</accession>